<name>A0ACB7W547_DIOAL</name>
<dbReference type="Proteomes" id="UP000827976">
    <property type="component" value="Chromosome 5"/>
</dbReference>
<accession>A0ACB7W547</accession>
<dbReference type="EMBL" id="CM037015">
    <property type="protein sequence ID" value="KAH7682572.1"/>
    <property type="molecule type" value="Genomic_DNA"/>
</dbReference>
<evidence type="ECO:0000313" key="2">
    <source>
        <dbReference type="Proteomes" id="UP000827976"/>
    </source>
</evidence>
<keyword evidence="1" id="KW-0418">Kinase</keyword>
<protein>
    <submittedName>
        <fullName evidence="1">Non-specific serine/threonine protein kinase protein</fullName>
        <ecNumber evidence="1">2.7.11.1</ecNumber>
    </submittedName>
</protein>
<reference evidence="2" key="1">
    <citation type="journal article" date="2022" name="Nat. Commun.">
        <title>Chromosome evolution and the genetic basis of agronomically important traits in greater yam.</title>
        <authorList>
            <person name="Bredeson J.V."/>
            <person name="Lyons J.B."/>
            <person name="Oniyinde I.O."/>
            <person name="Okereke N.R."/>
            <person name="Kolade O."/>
            <person name="Nnabue I."/>
            <person name="Nwadili C.O."/>
            <person name="Hribova E."/>
            <person name="Parker M."/>
            <person name="Nwogha J."/>
            <person name="Shu S."/>
            <person name="Carlson J."/>
            <person name="Kariba R."/>
            <person name="Muthemba S."/>
            <person name="Knop K."/>
            <person name="Barton G.J."/>
            <person name="Sherwood A.V."/>
            <person name="Lopez-Montes A."/>
            <person name="Asiedu R."/>
            <person name="Jamnadass R."/>
            <person name="Muchugi A."/>
            <person name="Goodstein D."/>
            <person name="Egesi C.N."/>
            <person name="Featherston J."/>
            <person name="Asfaw A."/>
            <person name="Simpson G.G."/>
            <person name="Dolezel J."/>
            <person name="Hendre P.S."/>
            <person name="Van Deynze A."/>
            <person name="Kumar P.L."/>
            <person name="Obidiegwu J.E."/>
            <person name="Bhattacharjee R."/>
            <person name="Rokhsar D.S."/>
        </authorList>
    </citation>
    <scope>NUCLEOTIDE SEQUENCE [LARGE SCALE GENOMIC DNA]</scope>
    <source>
        <strain evidence="2">cv. TDa95/00328</strain>
    </source>
</reference>
<evidence type="ECO:0000313" key="1">
    <source>
        <dbReference type="EMBL" id="KAH7682572.1"/>
    </source>
</evidence>
<comment type="caution">
    <text evidence="1">The sequence shown here is derived from an EMBL/GenBank/DDBJ whole genome shotgun (WGS) entry which is preliminary data.</text>
</comment>
<gene>
    <name evidence="1" type="ORF">IHE45_05G130700</name>
</gene>
<proteinExistence type="predicted"/>
<organism evidence="1 2">
    <name type="scientific">Dioscorea alata</name>
    <name type="common">Purple yam</name>
    <dbReference type="NCBI Taxonomy" id="55571"/>
    <lineage>
        <taxon>Eukaryota</taxon>
        <taxon>Viridiplantae</taxon>
        <taxon>Streptophyta</taxon>
        <taxon>Embryophyta</taxon>
        <taxon>Tracheophyta</taxon>
        <taxon>Spermatophyta</taxon>
        <taxon>Magnoliopsida</taxon>
        <taxon>Liliopsida</taxon>
        <taxon>Dioscoreales</taxon>
        <taxon>Dioscoreaceae</taxon>
        <taxon>Dioscorea</taxon>
    </lineage>
</organism>
<keyword evidence="2" id="KW-1185">Reference proteome</keyword>
<dbReference type="EC" id="2.7.11.1" evidence="1"/>
<keyword evidence="1" id="KW-0723">Serine/threonine-protein kinase</keyword>
<sequence>MWGSKSCFFNWSYTVISPLFLLFLSHSFRPSSTHPPPTKPGEYLLSVDYYNYHCANSLPSHCGNIMTDNIKYPFRMSKQPSFCGYPDPGFELTCAKDMLSIHIGNKKFHVMKNISYRYRVLQLLDFDLLTDGSSPCPEKISNTSFNFSPLFKYPPDGNQDTNLTVFLNCRDPLPEGLDPFMDFLCPTQCSNRFFGQYSYFTLQSFEKLPMHDLLANCATTVLLLVSNLNFSPEIFRNGSMNFSKALKIGFSLTWTVDQGWCEDECLKTGGICGSDPNGTKANACFCPSGTMSNGTSCTGSSKTKTTTKTPIIIGVVSGVVGMLAICFLWLLYSHRKRKQRSSSTLLGRSSPEEPSSTKDLEYGSKQYPTHIFCYEELQEATSNFAEANELGDGGFGTVYKGKLQDGRTVAVKRLYESNYRRVEQFGNEVLILSEIRHNNLVTLYGCTSRHSRELLLVYEFVPNGTVADHLHGNRVQQGSLPWSVRMSIAIETADALSYLHAVKIIHRDVKTNNILLDNDFHVKVGDFGLSRLFPAHVTHVSTAPQGTPGYVDPEYHQCYQLTGKSDVYSFGVVLVELISSKPAVDISRSRHEINLANMAINKIQNRELDQLVDPALGYDTDYGIRNMITMVAELAFRCLQTDGDLRPPMKEVLELLQEIEKSGSKTLETDAPTTDVDLLLKSLPPDSPDTVIDKWSSKETTPNTSK</sequence>
<keyword evidence="1" id="KW-0808">Transferase</keyword>